<name>A0A9W3CVN6_RAPSA</name>
<dbReference type="OrthoDB" id="784063at2759"/>
<dbReference type="Proteomes" id="UP000504610">
    <property type="component" value="Unplaced"/>
</dbReference>
<feature type="compositionally biased region" description="Polar residues" evidence="1">
    <location>
        <begin position="120"/>
        <end position="139"/>
    </location>
</feature>
<dbReference type="RefSeq" id="XP_056855670.1">
    <property type="nucleotide sequence ID" value="XM_056999690.1"/>
</dbReference>
<evidence type="ECO:0000256" key="1">
    <source>
        <dbReference type="SAM" id="MobiDB-lite"/>
    </source>
</evidence>
<proteinExistence type="predicted"/>
<gene>
    <name evidence="3" type="primary">LOC130505081</name>
</gene>
<dbReference type="GeneID" id="130505081"/>
<dbReference type="KEGG" id="rsz:130505081"/>
<evidence type="ECO:0000313" key="2">
    <source>
        <dbReference type="Proteomes" id="UP000504610"/>
    </source>
</evidence>
<dbReference type="AlphaFoldDB" id="A0A9W3CVN6"/>
<feature type="region of interest" description="Disordered" evidence="1">
    <location>
        <begin position="118"/>
        <end position="150"/>
    </location>
</feature>
<evidence type="ECO:0000313" key="3">
    <source>
        <dbReference type="RefSeq" id="XP_056855670.1"/>
    </source>
</evidence>
<keyword evidence="2" id="KW-1185">Reference proteome</keyword>
<accession>A0A9W3CVN6</accession>
<sequence>MVEMEDNNEESCGSRVISDILPTSQAAIDRRERMKMEVFDEVISRLRQSDDIDADLPGFVDDLWAHFNRLPARYALDVNVERAEDVLMHQRLLHSALDPHNRPVIQVRLVQVQPPGISAADSTTLDSLSNEPDQQTSTRKSIHPPPAFGSSPNLEALALVATISHDEEETTLCLTIHGPCMR</sequence>
<protein>
    <submittedName>
        <fullName evidence="3">Serine/threonine-protein kinase STY46-like</fullName>
    </submittedName>
</protein>
<reference evidence="3" key="2">
    <citation type="submission" date="2025-08" db="UniProtKB">
        <authorList>
            <consortium name="RefSeq"/>
        </authorList>
    </citation>
    <scope>IDENTIFICATION</scope>
    <source>
        <tissue evidence="3">Leaf</tissue>
    </source>
</reference>
<reference evidence="3" key="1">
    <citation type="journal article" date="2016" name="BMC Genomics">
        <title>De novo transcriptome analysis in radish (Raphanus sativus L.) and identification of critical genes involved in bolting and flowering.</title>
        <authorList>
            <person name="Nie S."/>
            <person name="Li C."/>
            <person name="Xu L."/>
            <person name="Wang Y."/>
            <person name="Huang D."/>
            <person name="Muleke E.M."/>
            <person name="Sun X."/>
            <person name="Xie Y."/>
            <person name="Liu L."/>
        </authorList>
    </citation>
    <scope>NUCLEOTIDE SEQUENCE</scope>
    <source>
        <tissue evidence="3">Leaf</tissue>
    </source>
</reference>
<organism evidence="2 3">
    <name type="scientific">Raphanus sativus</name>
    <name type="common">Radish</name>
    <name type="synonym">Raphanus raphanistrum var. sativus</name>
    <dbReference type="NCBI Taxonomy" id="3726"/>
    <lineage>
        <taxon>Eukaryota</taxon>
        <taxon>Viridiplantae</taxon>
        <taxon>Streptophyta</taxon>
        <taxon>Embryophyta</taxon>
        <taxon>Tracheophyta</taxon>
        <taxon>Spermatophyta</taxon>
        <taxon>Magnoliopsida</taxon>
        <taxon>eudicotyledons</taxon>
        <taxon>Gunneridae</taxon>
        <taxon>Pentapetalae</taxon>
        <taxon>rosids</taxon>
        <taxon>malvids</taxon>
        <taxon>Brassicales</taxon>
        <taxon>Brassicaceae</taxon>
        <taxon>Brassiceae</taxon>
        <taxon>Raphanus</taxon>
    </lineage>
</organism>